<gene>
    <name evidence="1" type="ORF">B4135_4163</name>
</gene>
<dbReference type="AlphaFoldDB" id="A0A150L6Q9"/>
<evidence type="ECO:0000313" key="2">
    <source>
        <dbReference type="Proteomes" id="UP000075683"/>
    </source>
</evidence>
<reference evidence="1 2" key="1">
    <citation type="submission" date="2016-01" db="EMBL/GenBank/DDBJ databases">
        <title>Draft Genome Sequences of Seven Thermophilic Sporeformers Isolated from Foods.</title>
        <authorList>
            <person name="Berendsen E.M."/>
            <person name="Wells-Bennik M.H."/>
            <person name="Krawcyk A.O."/>
            <person name="De Jong A."/>
            <person name="Holsappel S."/>
            <person name="Eijlander R.T."/>
            <person name="Kuipers O.P."/>
        </authorList>
    </citation>
    <scope>NUCLEOTIDE SEQUENCE [LARGE SCALE GENOMIC DNA]</scope>
    <source>
        <strain evidence="1 2">B4135</strain>
    </source>
</reference>
<accession>A0A150L6Q9</accession>
<name>A0A150L6Q9_9BACI</name>
<dbReference type="Proteomes" id="UP000075683">
    <property type="component" value="Unassembled WGS sequence"/>
</dbReference>
<evidence type="ECO:0000313" key="1">
    <source>
        <dbReference type="EMBL" id="KYD08007.1"/>
    </source>
</evidence>
<comment type="caution">
    <text evidence="1">The sequence shown here is derived from an EMBL/GenBank/DDBJ whole genome shotgun (WGS) entry which is preliminary data.</text>
</comment>
<sequence length="38" mass="4551">MKRLPFTFMRHRGNDSPATRAIICQVPDRAIWELNPRR</sequence>
<organism evidence="1 2">
    <name type="scientific">Caldibacillus debilis</name>
    <dbReference type="NCBI Taxonomy" id="301148"/>
    <lineage>
        <taxon>Bacteria</taxon>
        <taxon>Bacillati</taxon>
        <taxon>Bacillota</taxon>
        <taxon>Bacilli</taxon>
        <taxon>Bacillales</taxon>
        <taxon>Bacillaceae</taxon>
        <taxon>Caldibacillus</taxon>
    </lineage>
</organism>
<protein>
    <submittedName>
        <fullName evidence="1">Uncharacterized protein</fullName>
    </submittedName>
</protein>
<dbReference type="EMBL" id="LQYT01000143">
    <property type="protein sequence ID" value="KYD08007.1"/>
    <property type="molecule type" value="Genomic_DNA"/>
</dbReference>
<proteinExistence type="predicted"/>